<protein>
    <submittedName>
        <fullName evidence="1">Uncharacterized protein</fullName>
    </submittedName>
</protein>
<dbReference type="Proteomes" id="UP000007174">
    <property type="component" value="Unassembled WGS sequence"/>
</dbReference>
<dbReference type="AlphaFoldDB" id="H1V560"/>
<evidence type="ECO:0000313" key="1">
    <source>
        <dbReference type="EMBL" id="CCF35362.1"/>
    </source>
</evidence>
<name>H1V560_COLHI</name>
<organism evidence="1 2">
    <name type="scientific">Colletotrichum higginsianum (strain IMI 349063)</name>
    <name type="common">Crucifer anthracnose fungus</name>
    <dbReference type="NCBI Taxonomy" id="759273"/>
    <lineage>
        <taxon>Eukaryota</taxon>
        <taxon>Fungi</taxon>
        <taxon>Dikarya</taxon>
        <taxon>Ascomycota</taxon>
        <taxon>Pezizomycotina</taxon>
        <taxon>Sordariomycetes</taxon>
        <taxon>Hypocreomycetidae</taxon>
        <taxon>Glomerellales</taxon>
        <taxon>Glomerellaceae</taxon>
        <taxon>Colletotrichum</taxon>
        <taxon>Colletotrichum destructivum species complex</taxon>
    </lineage>
</organism>
<reference evidence="2" key="1">
    <citation type="journal article" date="2012" name="Nat. Genet.">
        <title>Lifestyle transitions in plant pathogenic Colletotrichum fungi deciphered by genome and transcriptome analyses.</title>
        <authorList>
            <person name="O'Connell R.J."/>
            <person name="Thon M.R."/>
            <person name="Hacquard S."/>
            <person name="Amyotte S.G."/>
            <person name="Kleemann J."/>
            <person name="Torres M.F."/>
            <person name="Damm U."/>
            <person name="Buiate E.A."/>
            <person name="Epstein L."/>
            <person name="Alkan N."/>
            <person name="Altmueller J."/>
            <person name="Alvarado-Balderrama L."/>
            <person name="Bauser C.A."/>
            <person name="Becker C."/>
            <person name="Birren B.W."/>
            <person name="Chen Z."/>
            <person name="Choi J."/>
            <person name="Crouch J.A."/>
            <person name="Duvick J.P."/>
            <person name="Farman M.A."/>
            <person name="Gan P."/>
            <person name="Heiman D."/>
            <person name="Henrissat B."/>
            <person name="Howard R.J."/>
            <person name="Kabbage M."/>
            <person name="Koch C."/>
            <person name="Kracher B."/>
            <person name="Kubo Y."/>
            <person name="Law A.D."/>
            <person name="Lebrun M.-H."/>
            <person name="Lee Y.-H."/>
            <person name="Miyara I."/>
            <person name="Moore N."/>
            <person name="Neumann U."/>
            <person name="Nordstroem K."/>
            <person name="Panaccione D.G."/>
            <person name="Panstruga R."/>
            <person name="Place M."/>
            <person name="Proctor R.H."/>
            <person name="Prusky D."/>
            <person name="Rech G."/>
            <person name="Reinhardt R."/>
            <person name="Rollins J.A."/>
            <person name="Rounsley S."/>
            <person name="Schardl C.L."/>
            <person name="Schwartz D.C."/>
            <person name="Shenoy N."/>
            <person name="Shirasu K."/>
            <person name="Sikhakolli U.R."/>
            <person name="Stueber K."/>
            <person name="Sukno S.A."/>
            <person name="Sweigard J.A."/>
            <person name="Takano Y."/>
            <person name="Takahara H."/>
            <person name="Trail F."/>
            <person name="van der Does H.C."/>
            <person name="Voll L.M."/>
            <person name="Will I."/>
            <person name="Young S."/>
            <person name="Zeng Q."/>
            <person name="Zhang J."/>
            <person name="Zhou S."/>
            <person name="Dickman M.B."/>
            <person name="Schulze-Lefert P."/>
            <person name="Ver Loren van Themaat E."/>
            <person name="Ma L.-J."/>
            <person name="Vaillancourt L.J."/>
        </authorList>
    </citation>
    <scope>NUCLEOTIDE SEQUENCE [LARGE SCALE GENOMIC DNA]</scope>
    <source>
        <strain evidence="2">IMI 349063</strain>
    </source>
</reference>
<dbReference type="HOGENOM" id="CLU_2922509_0_0_1"/>
<evidence type="ECO:0000313" key="2">
    <source>
        <dbReference type="Proteomes" id="UP000007174"/>
    </source>
</evidence>
<dbReference type="EMBL" id="CACQ02001506">
    <property type="protein sequence ID" value="CCF35362.1"/>
    <property type="molecule type" value="Genomic_DNA"/>
</dbReference>
<accession>H1V560</accession>
<proteinExistence type="predicted"/>
<gene>
    <name evidence="1" type="ORF">CH063_07164</name>
</gene>
<sequence>MLELMKPYIYDVAVQAAERGEVWNSSKGPLHPAAGVSDGGLAVQVFDRDEALESRFSPRKG</sequence>